<dbReference type="EMBL" id="CM034398">
    <property type="protein sequence ID" value="KAJ0177167.1"/>
    <property type="molecule type" value="Genomic_DNA"/>
</dbReference>
<comment type="caution">
    <text evidence="1">The sequence shown here is derived from an EMBL/GenBank/DDBJ whole genome shotgun (WGS) entry which is preliminary data.</text>
</comment>
<organism evidence="1 2">
    <name type="scientific">Dendrolimus kikuchii</name>
    <dbReference type="NCBI Taxonomy" id="765133"/>
    <lineage>
        <taxon>Eukaryota</taxon>
        <taxon>Metazoa</taxon>
        <taxon>Ecdysozoa</taxon>
        <taxon>Arthropoda</taxon>
        <taxon>Hexapoda</taxon>
        <taxon>Insecta</taxon>
        <taxon>Pterygota</taxon>
        <taxon>Neoptera</taxon>
        <taxon>Endopterygota</taxon>
        <taxon>Lepidoptera</taxon>
        <taxon>Glossata</taxon>
        <taxon>Ditrysia</taxon>
        <taxon>Bombycoidea</taxon>
        <taxon>Lasiocampidae</taxon>
        <taxon>Dendrolimus</taxon>
    </lineage>
</organism>
<gene>
    <name evidence="1" type="ORF">K1T71_007176</name>
</gene>
<protein>
    <submittedName>
        <fullName evidence="1">Uncharacterized protein</fullName>
    </submittedName>
</protein>
<dbReference type="Proteomes" id="UP000824533">
    <property type="component" value="Linkage Group LG12"/>
</dbReference>
<evidence type="ECO:0000313" key="1">
    <source>
        <dbReference type="EMBL" id="KAJ0177167.1"/>
    </source>
</evidence>
<name>A0ACC1CZY7_9NEOP</name>
<sequence length="270" mass="30946">MTVYLNKNKEHWKNNVLPFGTITAQLPDYSNETILDHRLGHYAPENDTQIEFNIVLPHHDIMQQFVKWQRYRKFWWSSVTTTPSLFKIDDIQQENSEAKVNIIAQFPFGSQSVEYISVIASDNCSESKKFSLLKCKMSLEGALFILLLDGCTNYNKEKYLKLHRKMAPYKFAFALDTEGVANTKDLGEVATLLQHKLQLRKITSLIPNFFLPLNCQISEILQVGVPYTAILNKTTLENGIFKLINSNTMLKEQVHVADFDNYAAVLCSGK</sequence>
<evidence type="ECO:0000313" key="2">
    <source>
        <dbReference type="Proteomes" id="UP000824533"/>
    </source>
</evidence>
<reference evidence="1 2" key="1">
    <citation type="journal article" date="2021" name="Front. Genet.">
        <title>Chromosome-Level Genome Assembly Reveals Significant Gene Expansion in the Toll and IMD Signaling Pathways of Dendrolimus kikuchii.</title>
        <authorList>
            <person name="Zhou J."/>
            <person name="Wu P."/>
            <person name="Xiong Z."/>
            <person name="Liu N."/>
            <person name="Zhao N."/>
            <person name="Ji M."/>
            <person name="Qiu Y."/>
            <person name="Yang B."/>
        </authorList>
    </citation>
    <scope>NUCLEOTIDE SEQUENCE [LARGE SCALE GENOMIC DNA]</scope>
    <source>
        <strain evidence="1">Ann1</strain>
    </source>
</reference>
<keyword evidence="2" id="KW-1185">Reference proteome</keyword>
<accession>A0ACC1CZY7</accession>
<proteinExistence type="predicted"/>